<dbReference type="Proteomes" id="UP000723714">
    <property type="component" value="Unassembled WGS sequence"/>
</dbReference>
<reference evidence="1 2" key="1">
    <citation type="submission" date="2021-06" db="EMBL/GenBank/DDBJ databases">
        <title>Faecalicatena sp. nov. isolated from porcine feces.</title>
        <authorList>
            <person name="Oh B.S."/>
            <person name="Lee J.H."/>
        </authorList>
    </citation>
    <scope>NUCLEOTIDE SEQUENCE [LARGE SCALE GENOMIC DNA]</scope>
    <source>
        <strain evidence="1 2">AGMB00832</strain>
    </source>
</reference>
<dbReference type="InterPro" id="IPR029063">
    <property type="entry name" value="SAM-dependent_MTases_sf"/>
</dbReference>
<protein>
    <recommendedName>
        <fullName evidence="3">Methyltransferase family protein</fullName>
    </recommendedName>
</protein>
<gene>
    <name evidence="1" type="ORF">HGO97_012915</name>
</gene>
<organism evidence="1 2">
    <name type="scientific">Faecalicatena faecalis</name>
    <dbReference type="NCBI Taxonomy" id="2726362"/>
    <lineage>
        <taxon>Bacteria</taxon>
        <taxon>Bacillati</taxon>
        <taxon>Bacillota</taxon>
        <taxon>Clostridia</taxon>
        <taxon>Lachnospirales</taxon>
        <taxon>Lachnospiraceae</taxon>
        <taxon>Faecalicatena</taxon>
    </lineage>
</organism>
<evidence type="ECO:0008006" key="3">
    <source>
        <dbReference type="Google" id="ProtNLM"/>
    </source>
</evidence>
<dbReference type="EMBL" id="JABACJ020000012">
    <property type="protein sequence ID" value="MBU3876707.1"/>
    <property type="molecule type" value="Genomic_DNA"/>
</dbReference>
<keyword evidence="2" id="KW-1185">Reference proteome</keyword>
<sequence>MYQYGAKWVGTDIAENQIMQARKMSEELNQKVEYLNVPTEELKLHQSNLLSDTMRPCWS</sequence>
<evidence type="ECO:0000313" key="1">
    <source>
        <dbReference type="EMBL" id="MBU3876707.1"/>
    </source>
</evidence>
<accession>A0ABS6D527</accession>
<name>A0ABS6D527_9FIRM</name>
<evidence type="ECO:0000313" key="2">
    <source>
        <dbReference type="Proteomes" id="UP000723714"/>
    </source>
</evidence>
<dbReference type="SUPFAM" id="SSF53335">
    <property type="entry name" value="S-adenosyl-L-methionine-dependent methyltransferases"/>
    <property type="match status" value="1"/>
</dbReference>
<comment type="caution">
    <text evidence="1">The sequence shown here is derived from an EMBL/GenBank/DDBJ whole genome shotgun (WGS) entry which is preliminary data.</text>
</comment>
<proteinExistence type="predicted"/>